<dbReference type="EMBL" id="KE504143">
    <property type="protein sequence ID" value="EPT01232.1"/>
    <property type="molecule type" value="Genomic_DNA"/>
</dbReference>
<accession>S8E8C7</accession>
<dbReference type="Proteomes" id="UP000015241">
    <property type="component" value="Unassembled WGS sequence"/>
</dbReference>
<keyword evidence="2" id="KW-1185">Reference proteome</keyword>
<organism evidence="1 2">
    <name type="scientific">Fomitopsis schrenkii</name>
    <name type="common">Brown rot fungus</name>
    <dbReference type="NCBI Taxonomy" id="2126942"/>
    <lineage>
        <taxon>Eukaryota</taxon>
        <taxon>Fungi</taxon>
        <taxon>Dikarya</taxon>
        <taxon>Basidiomycota</taxon>
        <taxon>Agaricomycotina</taxon>
        <taxon>Agaricomycetes</taxon>
        <taxon>Polyporales</taxon>
        <taxon>Fomitopsis</taxon>
    </lineage>
</organism>
<evidence type="ECO:0000313" key="2">
    <source>
        <dbReference type="Proteomes" id="UP000015241"/>
    </source>
</evidence>
<name>S8E8C7_FOMSC</name>
<gene>
    <name evidence="1" type="ORF">FOMPIDRAFT_1048953</name>
</gene>
<dbReference type="HOGENOM" id="CLU_036316_4_1_1"/>
<dbReference type="AlphaFoldDB" id="S8E8C7"/>
<evidence type="ECO:0008006" key="3">
    <source>
        <dbReference type="Google" id="ProtNLM"/>
    </source>
</evidence>
<proteinExistence type="predicted"/>
<reference evidence="1 2" key="1">
    <citation type="journal article" date="2012" name="Science">
        <title>The Paleozoic origin of enzymatic lignin decomposition reconstructed from 31 fungal genomes.</title>
        <authorList>
            <person name="Floudas D."/>
            <person name="Binder M."/>
            <person name="Riley R."/>
            <person name="Barry K."/>
            <person name="Blanchette R.A."/>
            <person name="Henrissat B."/>
            <person name="Martinez A.T."/>
            <person name="Otillar R."/>
            <person name="Spatafora J.W."/>
            <person name="Yadav J.S."/>
            <person name="Aerts A."/>
            <person name="Benoit I."/>
            <person name="Boyd A."/>
            <person name="Carlson A."/>
            <person name="Copeland A."/>
            <person name="Coutinho P.M."/>
            <person name="de Vries R.P."/>
            <person name="Ferreira P."/>
            <person name="Findley K."/>
            <person name="Foster B."/>
            <person name="Gaskell J."/>
            <person name="Glotzer D."/>
            <person name="Gorecki P."/>
            <person name="Heitman J."/>
            <person name="Hesse C."/>
            <person name="Hori C."/>
            <person name="Igarashi K."/>
            <person name="Jurgens J.A."/>
            <person name="Kallen N."/>
            <person name="Kersten P."/>
            <person name="Kohler A."/>
            <person name="Kuees U."/>
            <person name="Kumar T.K.A."/>
            <person name="Kuo A."/>
            <person name="LaButti K."/>
            <person name="Larrondo L.F."/>
            <person name="Lindquist E."/>
            <person name="Ling A."/>
            <person name="Lombard V."/>
            <person name="Lucas S."/>
            <person name="Lundell T."/>
            <person name="Martin R."/>
            <person name="McLaughlin D.J."/>
            <person name="Morgenstern I."/>
            <person name="Morin E."/>
            <person name="Murat C."/>
            <person name="Nagy L.G."/>
            <person name="Nolan M."/>
            <person name="Ohm R.A."/>
            <person name="Patyshakuliyeva A."/>
            <person name="Rokas A."/>
            <person name="Ruiz-Duenas F.J."/>
            <person name="Sabat G."/>
            <person name="Salamov A."/>
            <person name="Samejima M."/>
            <person name="Schmutz J."/>
            <person name="Slot J.C."/>
            <person name="St John F."/>
            <person name="Stenlid J."/>
            <person name="Sun H."/>
            <person name="Sun S."/>
            <person name="Syed K."/>
            <person name="Tsang A."/>
            <person name="Wiebenga A."/>
            <person name="Young D."/>
            <person name="Pisabarro A."/>
            <person name="Eastwood D.C."/>
            <person name="Martin F."/>
            <person name="Cullen D."/>
            <person name="Grigoriev I.V."/>
            <person name="Hibbett D.S."/>
        </authorList>
    </citation>
    <scope>NUCLEOTIDE SEQUENCE</scope>
    <source>
        <strain evidence="2">FP-58527</strain>
    </source>
</reference>
<dbReference type="OrthoDB" id="10463276at2759"/>
<evidence type="ECO:0000313" key="1">
    <source>
        <dbReference type="EMBL" id="EPT01232.1"/>
    </source>
</evidence>
<sequence length="493" mass="54749">MTACAAPLEVLEGILGCLDDDRAALSACSVACHAWLPIFRPLLFRKITLDYRGDSCDRLLRALRSSASTDVPIADCVRKVKVCTDSVTMSMGRDDARKRLSRYAESMLGNWIPQPEPAPIRLPDGRVFPVGNKRALSSALGPVLHSLPHVEHLYMSSFDWNHLAPMTLWDVAMDRTCTSAPLSLFSGLTSVTSIAFGLTMFNSPSEVLQLLALFPNLKDLKMQAVICDPFGTDLPERGSPQGWSTSSPIRIEKLTIDGGIHVAPRLLDGLFSPPFTLTLRDLSISGGGTCDLNTVVRLLNKVRSTIEIIRLDFSMLARMEKLLEVIDISKYLSLRVFELGYEYQLLELVLPGLGPVRDEAADIRHLPVFLRGLPESIEELVFRFKVPKRVTNGVMSIHWDFTDWDMLDRVFVELHARVPSLRVTFYFSIAPSSPLGWVTKSPEGLPDIAGALVGRLRRALARAMHIRVACIDDCNYDNVDIPNPVRLSLPQSD</sequence>
<protein>
    <recommendedName>
        <fullName evidence="3">F-box domain-containing protein</fullName>
    </recommendedName>
</protein>
<dbReference type="InParanoid" id="S8E8C7"/>